<organism evidence="1 2">
    <name type="scientific">Trichocoleus desertorum GB2-A4</name>
    <dbReference type="NCBI Taxonomy" id="2933944"/>
    <lineage>
        <taxon>Bacteria</taxon>
        <taxon>Bacillati</taxon>
        <taxon>Cyanobacteriota</taxon>
        <taxon>Cyanophyceae</taxon>
        <taxon>Leptolyngbyales</taxon>
        <taxon>Trichocoleusaceae</taxon>
        <taxon>Trichocoleus</taxon>
    </lineage>
</organism>
<gene>
    <name evidence="1" type="ORF">NC998_00835</name>
</gene>
<comment type="caution">
    <text evidence="1">The sequence shown here is derived from an EMBL/GenBank/DDBJ whole genome shotgun (WGS) entry which is preliminary data.</text>
</comment>
<dbReference type="EMBL" id="JAMPKM010000001">
    <property type="protein sequence ID" value="MEP0815637.1"/>
    <property type="molecule type" value="Genomic_DNA"/>
</dbReference>
<reference evidence="1 2" key="1">
    <citation type="submission" date="2022-04" db="EMBL/GenBank/DDBJ databases">
        <title>Positive selection, recombination, and allopatry shape intraspecific diversity of widespread and dominant cyanobacteria.</title>
        <authorList>
            <person name="Wei J."/>
            <person name="Shu W."/>
            <person name="Hu C."/>
        </authorList>
    </citation>
    <scope>NUCLEOTIDE SEQUENCE [LARGE SCALE GENOMIC DNA]</scope>
    <source>
        <strain evidence="1 2">GB2-A4</strain>
    </source>
</reference>
<protein>
    <recommendedName>
        <fullName evidence="3">Mating-type protein MAT-1</fullName>
    </recommendedName>
</protein>
<proteinExistence type="predicted"/>
<evidence type="ECO:0000313" key="1">
    <source>
        <dbReference type="EMBL" id="MEP0815637.1"/>
    </source>
</evidence>
<dbReference type="RefSeq" id="WP_190431185.1">
    <property type="nucleotide sequence ID" value="NZ_JAMPKM010000001.1"/>
</dbReference>
<evidence type="ECO:0000313" key="2">
    <source>
        <dbReference type="Proteomes" id="UP001464891"/>
    </source>
</evidence>
<sequence>MFADSKPTALLDKNKFPEQDSPLDIAGAFDPFLSFGAIDGDAESWTELLAYSWGVDWNASDSSVNDESAGV</sequence>
<accession>A0ABV0J1I5</accession>
<name>A0ABV0J1I5_9CYAN</name>
<dbReference type="Proteomes" id="UP001464891">
    <property type="component" value="Unassembled WGS sequence"/>
</dbReference>
<evidence type="ECO:0008006" key="3">
    <source>
        <dbReference type="Google" id="ProtNLM"/>
    </source>
</evidence>
<keyword evidence="2" id="KW-1185">Reference proteome</keyword>